<dbReference type="Gene3D" id="1.10.1740.10">
    <property type="match status" value="1"/>
</dbReference>
<proteinExistence type="inferred from homology"/>
<feature type="domain" description="RNA polymerase sigma-70 region 2" evidence="6">
    <location>
        <begin position="20"/>
        <end position="88"/>
    </location>
</feature>
<dbReference type="GO" id="GO:0003677">
    <property type="term" value="F:DNA binding"/>
    <property type="evidence" value="ECO:0007669"/>
    <property type="project" value="InterPro"/>
</dbReference>
<dbReference type="InterPro" id="IPR013324">
    <property type="entry name" value="RNA_pol_sigma_r3/r4-like"/>
</dbReference>
<dbReference type="Gene3D" id="1.10.10.10">
    <property type="entry name" value="Winged helix-like DNA-binding domain superfamily/Winged helix DNA-binding domain"/>
    <property type="match status" value="1"/>
</dbReference>
<dbReference type="SUPFAM" id="SSF88659">
    <property type="entry name" value="Sigma3 and sigma4 domains of RNA polymerase sigma factors"/>
    <property type="match status" value="1"/>
</dbReference>
<evidence type="ECO:0000256" key="1">
    <source>
        <dbReference type="ARBA" id="ARBA00010641"/>
    </source>
</evidence>
<protein>
    <submittedName>
        <fullName evidence="9">Sigma-70 family RNA polymerase sigma factor</fullName>
    </submittedName>
</protein>
<dbReference type="GO" id="GO:0006352">
    <property type="term" value="P:DNA-templated transcription initiation"/>
    <property type="evidence" value="ECO:0007669"/>
    <property type="project" value="InterPro"/>
</dbReference>
<dbReference type="Pfam" id="PF12680">
    <property type="entry name" value="SnoaL_2"/>
    <property type="match status" value="1"/>
</dbReference>
<dbReference type="InterPro" id="IPR014284">
    <property type="entry name" value="RNA_pol_sigma-70_dom"/>
</dbReference>
<dbReference type="Gene3D" id="3.10.450.50">
    <property type="match status" value="1"/>
</dbReference>
<dbReference type="NCBIfam" id="NF006089">
    <property type="entry name" value="PRK08241.1"/>
    <property type="match status" value="1"/>
</dbReference>
<gene>
    <name evidence="9" type="ORF">ABN611_23720</name>
</gene>
<dbReference type="CDD" id="cd06171">
    <property type="entry name" value="Sigma70_r4"/>
    <property type="match status" value="1"/>
</dbReference>
<dbReference type="AlphaFoldDB" id="A0AAU7T414"/>
<feature type="domain" description="RNA polymerase sigma factor 70 region 4 type 2" evidence="7">
    <location>
        <begin position="142"/>
        <end position="193"/>
    </location>
</feature>
<evidence type="ECO:0000256" key="4">
    <source>
        <dbReference type="ARBA" id="ARBA00023082"/>
    </source>
</evidence>
<keyword evidence="5" id="KW-0804">Transcription</keyword>
<dbReference type="EMBL" id="CP158165">
    <property type="protein sequence ID" value="XBV21570.1"/>
    <property type="molecule type" value="Genomic_DNA"/>
</dbReference>
<dbReference type="InterPro" id="IPR013325">
    <property type="entry name" value="RNA_pol_sigma_r2"/>
</dbReference>
<evidence type="ECO:0000259" key="6">
    <source>
        <dbReference type="Pfam" id="PF04542"/>
    </source>
</evidence>
<dbReference type="InterPro" id="IPR014305">
    <property type="entry name" value="RNA_pol_sigma-G_actinobac"/>
</dbReference>
<evidence type="ECO:0000313" key="9">
    <source>
        <dbReference type="EMBL" id="XBV21570.1"/>
    </source>
</evidence>
<keyword evidence="4" id="KW-0731">Sigma factor</keyword>
<reference evidence="9" key="1">
    <citation type="submission" date="2024-06" db="EMBL/GenBank/DDBJ databases">
        <title>Kribbella sp. strain HUAS MG21 genome sequences.</title>
        <authorList>
            <person name="Mo P."/>
        </authorList>
    </citation>
    <scope>NUCLEOTIDE SEQUENCE</scope>
    <source>
        <strain evidence="9">HUAS MG21</strain>
    </source>
</reference>
<evidence type="ECO:0000259" key="7">
    <source>
        <dbReference type="Pfam" id="PF08281"/>
    </source>
</evidence>
<dbReference type="Pfam" id="PF04542">
    <property type="entry name" value="Sigma70_r2"/>
    <property type="match status" value="1"/>
</dbReference>
<dbReference type="GO" id="GO:0016987">
    <property type="term" value="F:sigma factor activity"/>
    <property type="evidence" value="ECO:0007669"/>
    <property type="project" value="UniProtKB-KW"/>
</dbReference>
<evidence type="ECO:0000256" key="2">
    <source>
        <dbReference type="ARBA" id="ARBA00011344"/>
    </source>
</evidence>
<organism evidence="9">
    <name type="scientific">Kribbella sp. HUAS MG21</name>
    <dbReference type="NCBI Taxonomy" id="3160966"/>
    <lineage>
        <taxon>Bacteria</taxon>
        <taxon>Bacillati</taxon>
        <taxon>Actinomycetota</taxon>
        <taxon>Actinomycetes</taxon>
        <taxon>Propionibacteriales</taxon>
        <taxon>Kribbellaceae</taxon>
        <taxon>Kribbella</taxon>
    </lineage>
</organism>
<dbReference type="NCBIfam" id="TIGR02960">
    <property type="entry name" value="SigX5"/>
    <property type="match status" value="1"/>
</dbReference>
<dbReference type="NCBIfam" id="TIGR02937">
    <property type="entry name" value="sigma70-ECF"/>
    <property type="match status" value="1"/>
</dbReference>
<dbReference type="Pfam" id="PF08281">
    <property type="entry name" value="Sigma70_r4_2"/>
    <property type="match status" value="1"/>
</dbReference>
<accession>A0AAU7T414</accession>
<dbReference type="SUPFAM" id="SSF88946">
    <property type="entry name" value="Sigma2 domain of RNA polymerase sigma factors"/>
    <property type="match status" value="1"/>
</dbReference>
<keyword evidence="3" id="KW-0805">Transcription regulation</keyword>
<feature type="domain" description="SnoaL-like" evidence="8">
    <location>
        <begin position="214"/>
        <end position="262"/>
    </location>
</feature>
<dbReference type="InterPro" id="IPR037401">
    <property type="entry name" value="SnoaL-like"/>
</dbReference>
<evidence type="ECO:0000256" key="3">
    <source>
        <dbReference type="ARBA" id="ARBA00023015"/>
    </source>
</evidence>
<dbReference type="PANTHER" id="PTHR43133">
    <property type="entry name" value="RNA POLYMERASE ECF-TYPE SIGMA FACTO"/>
    <property type="match status" value="1"/>
</dbReference>
<dbReference type="PANTHER" id="PTHR43133:SF65">
    <property type="entry name" value="ECF RNA POLYMERASE SIGMA FACTOR SIGG"/>
    <property type="match status" value="1"/>
</dbReference>
<name>A0AAU7T414_9ACTN</name>
<dbReference type="InterPro" id="IPR007627">
    <property type="entry name" value="RNA_pol_sigma70_r2"/>
</dbReference>
<evidence type="ECO:0000259" key="8">
    <source>
        <dbReference type="Pfam" id="PF12680"/>
    </source>
</evidence>
<dbReference type="InterPro" id="IPR036388">
    <property type="entry name" value="WH-like_DNA-bd_sf"/>
</dbReference>
<dbReference type="SUPFAM" id="SSF54427">
    <property type="entry name" value="NTF2-like"/>
    <property type="match status" value="1"/>
</dbReference>
<comment type="similarity">
    <text evidence="1">Belongs to the sigma-70 factor family. ECF subfamily.</text>
</comment>
<dbReference type="InterPro" id="IPR032710">
    <property type="entry name" value="NTF2-like_dom_sf"/>
</dbReference>
<dbReference type="InterPro" id="IPR013249">
    <property type="entry name" value="RNA_pol_sigma70_r4_t2"/>
</dbReference>
<dbReference type="RefSeq" id="WP_350274429.1">
    <property type="nucleotide sequence ID" value="NZ_CP158165.1"/>
</dbReference>
<comment type="subunit">
    <text evidence="2">Interacts transiently with the RNA polymerase catalytic core formed by RpoA, RpoB, RpoC and RpoZ (2 alpha, 1 beta, 1 beta' and 1 omega subunit) to form the RNA polymerase holoenzyme that can initiate transcription.</text>
</comment>
<dbReference type="InterPro" id="IPR039425">
    <property type="entry name" value="RNA_pol_sigma-70-like"/>
</dbReference>
<sequence length="333" mass="36129">MPDELIERARAGDREAFAALVEPHRGELQLHCYRMLGSLQDAEDALQETLLSAWIGLDGFEGRSSIRTWLYRIATNRCLNALRSSSRRPQPAVPLPVPAPEPSRSGEVLWLQPYPDVLLEGLPDVLPGPEAQYESREAISLAFVTAVQLLPPNQRAVLLLRDVLGYRASETAELLGLTEAAVNSGLARARATLDAKAVGRSPSSGGAADRGLTDRFVEAFTAQDVDALVALLTSDVWVRMPPLPFEYQGNAAAHRFFTALAGHRRQLGAMVPVGANGQPAWGEYLRDPVTGGLHLIGVLVIGIAGDRIDEITHFETSVAPYFGLPRTLYQPGQ</sequence>
<evidence type="ECO:0000256" key="5">
    <source>
        <dbReference type="ARBA" id="ARBA00023163"/>
    </source>
</evidence>